<evidence type="ECO:0000313" key="1">
    <source>
        <dbReference type="EMBL" id="KZS58202.1"/>
    </source>
</evidence>
<reference evidence="2" key="1">
    <citation type="submission" date="2016-04" db="EMBL/GenBank/DDBJ databases">
        <authorList>
            <person name="Strapagiel D."/>
            <person name="Borowka P."/>
            <person name="Marciniak B."/>
            <person name="Bakula Z."/>
            <person name="Van Ingen J."/>
            <person name="Safianowska A."/>
            <person name="Dziadek J."/>
            <person name="Jagielski T."/>
        </authorList>
    </citation>
    <scope>NUCLEOTIDE SEQUENCE [LARGE SCALE GENOMIC DNA]</scope>
    <source>
        <strain evidence="2">1010001458</strain>
    </source>
</reference>
<proteinExistence type="predicted"/>
<gene>
    <name evidence="1" type="ORF">A4G28_19165</name>
</gene>
<name>A0A163WC62_9MYCO</name>
<evidence type="ECO:0000313" key="2">
    <source>
        <dbReference type="Proteomes" id="UP000077342"/>
    </source>
</evidence>
<dbReference type="EMBL" id="LWCI01000153">
    <property type="protein sequence ID" value="KZS58202.1"/>
    <property type="molecule type" value="Genomic_DNA"/>
</dbReference>
<protein>
    <recommendedName>
        <fullName evidence="3">DUF1490 family protein</fullName>
    </recommendedName>
</protein>
<organism evidence="1 2">
    <name type="scientific">Mycobacterium ostraviense</name>
    <dbReference type="NCBI Taxonomy" id="2738409"/>
    <lineage>
        <taxon>Bacteria</taxon>
        <taxon>Bacillati</taxon>
        <taxon>Actinomycetota</taxon>
        <taxon>Actinomycetes</taxon>
        <taxon>Mycobacteriales</taxon>
        <taxon>Mycobacteriaceae</taxon>
        <taxon>Mycobacterium</taxon>
    </lineage>
</organism>
<dbReference type="AlphaFoldDB" id="A0A163WC62"/>
<dbReference type="InterPro" id="IPR009963">
    <property type="entry name" value="DUF1490"/>
</dbReference>
<evidence type="ECO:0008006" key="3">
    <source>
        <dbReference type="Google" id="ProtNLM"/>
    </source>
</evidence>
<accession>A0A163WC62</accession>
<dbReference type="RefSeq" id="WP_075512820.1">
    <property type="nucleotide sequence ID" value="NZ_CP089224.1"/>
</dbReference>
<keyword evidence="2" id="KW-1185">Reference proteome</keyword>
<sequence length="99" mass="10602">MVSWHGLLAKSVPTLVTGVVGAVAYEVLRKTAVKVPLREATVATTAWGLRGLRTAERKALQSSEQARLTLADVVAEAKERIGEDVSLSPVAGECHDHDR</sequence>
<dbReference type="Proteomes" id="UP000077342">
    <property type="component" value="Unassembled WGS sequence"/>
</dbReference>
<dbReference type="Pfam" id="PF07371">
    <property type="entry name" value="DUF1490"/>
    <property type="match status" value="1"/>
</dbReference>
<comment type="caution">
    <text evidence="1">The sequence shown here is derived from an EMBL/GenBank/DDBJ whole genome shotgun (WGS) entry which is preliminary data.</text>
</comment>